<protein>
    <submittedName>
        <fullName evidence="2">Uncharacterized protein</fullName>
    </submittedName>
</protein>
<evidence type="ECO:0000313" key="3">
    <source>
        <dbReference type="Proteomes" id="UP000007305"/>
    </source>
</evidence>
<dbReference type="InParanoid" id="A0A804LYH0"/>
<proteinExistence type="predicted"/>
<organism evidence="2 3">
    <name type="scientific">Zea mays</name>
    <name type="common">Maize</name>
    <dbReference type="NCBI Taxonomy" id="4577"/>
    <lineage>
        <taxon>Eukaryota</taxon>
        <taxon>Viridiplantae</taxon>
        <taxon>Streptophyta</taxon>
        <taxon>Embryophyta</taxon>
        <taxon>Tracheophyta</taxon>
        <taxon>Spermatophyta</taxon>
        <taxon>Magnoliopsida</taxon>
        <taxon>Liliopsida</taxon>
        <taxon>Poales</taxon>
        <taxon>Poaceae</taxon>
        <taxon>PACMAD clade</taxon>
        <taxon>Panicoideae</taxon>
        <taxon>Andropogonodae</taxon>
        <taxon>Andropogoneae</taxon>
        <taxon>Tripsacinae</taxon>
        <taxon>Zea</taxon>
    </lineage>
</organism>
<dbReference type="AlphaFoldDB" id="A0A804LYH0"/>
<reference evidence="3" key="1">
    <citation type="submission" date="2015-12" db="EMBL/GenBank/DDBJ databases">
        <title>Update maize B73 reference genome by single molecule sequencing technologies.</title>
        <authorList>
            <consortium name="Maize Genome Sequencing Project"/>
            <person name="Ware D."/>
        </authorList>
    </citation>
    <scope>NUCLEOTIDE SEQUENCE [LARGE SCALE GENOMIC DNA]</scope>
    <source>
        <strain evidence="3">cv. B73</strain>
    </source>
</reference>
<sequence length="256" mass="26585">MLHDHIHMEGKPLRLPSPNCASHCHTDITIHSTYGHRPTHFRNLPYLPGARAPPNPALVLTAFIDLELLDDDVADLLGALDVGRLVLVVVELVVRGDRSSSGDHGPDEVHGSSGERSAGDAKEEPDDDHEDVPGALLGPRGGVREIGAVDPDVGGDGVEVVVVTVAVGDVRTETADTEDGDDCSDMRGAEVVGYSVVASAGVGVGAEGDEEGVARPRVGSEEGRSDNGEDQEGEAGGHGGGEEPDLCLGKGLPRRK</sequence>
<dbReference type="EnsemblPlants" id="Zm00001eb045480_T001">
    <property type="protein sequence ID" value="Zm00001eb045480_P001"/>
    <property type="gene ID" value="Zm00001eb045480"/>
</dbReference>
<evidence type="ECO:0000313" key="2">
    <source>
        <dbReference type="EnsemblPlants" id="Zm00001eb045480_P001"/>
    </source>
</evidence>
<accession>A0A804LYH0</accession>
<feature type="region of interest" description="Disordered" evidence="1">
    <location>
        <begin position="97"/>
        <end position="151"/>
    </location>
</feature>
<reference evidence="2" key="3">
    <citation type="submission" date="2021-05" db="UniProtKB">
        <authorList>
            <consortium name="EnsemblPlants"/>
        </authorList>
    </citation>
    <scope>IDENTIFICATION</scope>
    <source>
        <strain evidence="2">cv. B73</strain>
    </source>
</reference>
<gene>
    <name evidence="2" type="primary">LOC100275795</name>
</gene>
<feature type="region of interest" description="Disordered" evidence="1">
    <location>
        <begin position="201"/>
        <end position="256"/>
    </location>
</feature>
<evidence type="ECO:0000256" key="1">
    <source>
        <dbReference type="SAM" id="MobiDB-lite"/>
    </source>
</evidence>
<feature type="compositionally biased region" description="Basic and acidic residues" evidence="1">
    <location>
        <begin position="97"/>
        <end position="110"/>
    </location>
</feature>
<reference evidence="2" key="2">
    <citation type="submission" date="2019-07" db="EMBL/GenBank/DDBJ databases">
        <authorList>
            <person name="Seetharam A."/>
            <person name="Woodhouse M."/>
            <person name="Cannon E."/>
        </authorList>
    </citation>
    <scope>NUCLEOTIDE SEQUENCE [LARGE SCALE GENOMIC DNA]</scope>
    <source>
        <strain evidence="2">cv. B73</strain>
    </source>
</reference>
<keyword evidence="3" id="KW-1185">Reference proteome</keyword>
<dbReference type="Gramene" id="Zm00001eb045480_T001">
    <property type="protein sequence ID" value="Zm00001eb045480_P001"/>
    <property type="gene ID" value="Zm00001eb045480"/>
</dbReference>
<name>A0A804LYH0_MAIZE</name>
<dbReference type="Proteomes" id="UP000007305">
    <property type="component" value="Chromosome 1"/>
</dbReference>
<feature type="compositionally biased region" description="Basic and acidic residues" evidence="1">
    <location>
        <begin position="212"/>
        <end position="227"/>
    </location>
</feature>
<dbReference type="FunCoup" id="A0A804LYH0">
    <property type="interactions" value="1"/>
</dbReference>